<name>A0ABD2X782_9HYME</name>
<keyword evidence="6 10" id="KW-1133">Transmembrane helix</keyword>
<reference evidence="11 12" key="1">
    <citation type="journal article" date="2024" name="bioRxiv">
        <title>A reference genome for Trichogramma kaykai: A tiny desert-dwelling parasitoid wasp with competing sex-ratio distorters.</title>
        <authorList>
            <person name="Culotta J."/>
            <person name="Lindsey A.R."/>
        </authorList>
    </citation>
    <scope>NUCLEOTIDE SEQUENCE [LARGE SCALE GENOMIC DNA]</scope>
    <source>
        <strain evidence="11 12">KSX58</strain>
    </source>
</reference>
<evidence type="ECO:0000256" key="7">
    <source>
        <dbReference type="ARBA" id="ARBA00023136"/>
    </source>
</evidence>
<proteinExistence type="predicted"/>
<feature type="transmembrane region" description="Helical" evidence="10">
    <location>
        <begin position="191"/>
        <end position="211"/>
    </location>
</feature>
<dbReference type="GO" id="GO:0007608">
    <property type="term" value="P:sensory perception of smell"/>
    <property type="evidence" value="ECO:0007669"/>
    <property type="project" value="UniProtKB-KW"/>
</dbReference>
<keyword evidence="7 10" id="KW-0472">Membrane</keyword>
<feature type="transmembrane region" description="Helical" evidence="10">
    <location>
        <begin position="96"/>
        <end position="117"/>
    </location>
</feature>
<keyword evidence="9" id="KW-0807">Transducer</keyword>
<dbReference type="AlphaFoldDB" id="A0ABD2X782"/>
<dbReference type="EMBL" id="JBJJXI010000050">
    <property type="protein sequence ID" value="KAL3400739.1"/>
    <property type="molecule type" value="Genomic_DNA"/>
</dbReference>
<comment type="subcellular location">
    <subcellularLocation>
        <location evidence="1">Cell membrane</location>
        <topology evidence="1">Multi-pass membrane protein</topology>
    </subcellularLocation>
</comment>
<evidence type="ECO:0000256" key="4">
    <source>
        <dbReference type="ARBA" id="ARBA00022692"/>
    </source>
</evidence>
<keyword evidence="8" id="KW-0675">Receptor</keyword>
<evidence type="ECO:0000256" key="2">
    <source>
        <dbReference type="ARBA" id="ARBA00022475"/>
    </source>
</evidence>
<evidence type="ECO:0000256" key="5">
    <source>
        <dbReference type="ARBA" id="ARBA00022725"/>
    </source>
</evidence>
<feature type="transmembrane region" description="Helical" evidence="10">
    <location>
        <begin position="420"/>
        <end position="452"/>
    </location>
</feature>
<feature type="transmembrane region" description="Helical" evidence="10">
    <location>
        <begin position="524"/>
        <end position="541"/>
    </location>
</feature>
<protein>
    <recommendedName>
        <fullName evidence="13">Odorant receptor</fullName>
    </recommendedName>
</protein>
<dbReference type="GO" id="GO:0007165">
    <property type="term" value="P:signal transduction"/>
    <property type="evidence" value="ECO:0007669"/>
    <property type="project" value="UniProtKB-KW"/>
</dbReference>
<evidence type="ECO:0000256" key="6">
    <source>
        <dbReference type="ARBA" id="ARBA00022989"/>
    </source>
</evidence>
<comment type="caution">
    <text evidence="11">The sequence shown here is derived from an EMBL/GenBank/DDBJ whole genome shotgun (WGS) entry which is preliminary data.</text>
</comment>
<evidence type="ECO:0000256" key="3">
    <source>
        <dbReference type="ARBA" id="ARBA00022606"/>
    </source>
</evidence>
<dbReference type="InterPro" id="IPR004117">
    <property type="entry name" value="7tm6_olfct_rcpt"/>
</dbReference>
<feature type="transmembrane region" description="Helical" evidence="10">
    <location>
        <begin position="293"/>
        <end position="314"/>
    </location>
</feature>
<dbReference type="PANTHER" id="PTHR21137">
    <property type="entry name" value="ODORANT RECEPTOR"/>
    <property type="match status" value="1"/>
</dbReference>
<evidence type="ECO:0000313" key="11">
    <source>
        <dbReference type="EMBL" id="KAL3400739.1"/>
    </source>
</evidence>
<sequence length="623" mass="71874">MKMIFCRMRRPQLQNLLERMEEFINQVNHFETKILQKYVEKCSILHIGSTVWVYFTSISFIIGPLFLPQTFPTDAIYPFSTEEVVMKIFIYMHQSLVALQTSAAVLLDCLVAFFLWFTTARFEMLANSMDDFNSVSELRHNLITYRKLLGYTREIRNTINVLVFCTIITSVGGVLFSTIQLVSDQQIAVKIQYVVTAISASVGLFICSWAADTLLQKEFNVGIMAFHSKWTEKEQKFKNYILHVIAQSQHPVTIKANNLLPTLSLSFFSQYISIWPYDLTADKKEIFIHQIRWWISFINICILLIPLILGVYYFRHDNVKMTKTLSELTCLTEIFFNLIQSKLELKNFQIVFHEIGTFIKEANKNDTALLQKYLNKYRDFQLFMGLTFILVAILFSLMPIVTRQSLPADAWYPFEIKSSIVLICIYATQVLAIFQTAFGIFVDIMVAFMLWFSAARFEMLEIELQKAVSELDLKICVHQHRKLIILTNKIKTAVKLIILKTNATMLLAVICGAFQLLHHQSLEVLIQFVMLVAAGCLRLYVSAKAADDLKENNDRFSQSILYTPVIHKSKSACKLSSLLTFFSQRPVVVSIPGIIKAYTLQYYASFLSTTVTYFLHLRIILDE</sequence>
<keyword evidence="2" id="KW-1003">Cell membrane</keyword>
<dbReference type="Proteomes" id="UP001627154">
    <property type="component" value="Unassembled WGS sequence"/>
</dbReference>
<evidence type="ECO:0000256" key="10">
    <source>
        <dbReference type="SAM" id="Phobius"/>
    </source>
</evidence>
<dbReference type="GO" id="GO:0005886">
    <property type="term" value="C:plasma membrane"/>
    <property type="evidence" value="ECO:0007669"/>
    <property type="project" value="UniProtKB-SubCell"/>
</dbReference>
<evidence type="ECO:0000256" key="9">
    <source>
        <dbReference type="ARBA" id="ARBA00023224"/>
    </source>
</evidence>
<feature type="transmembrane region" description="Helical" evidence="10">
    <location>
        <begin position="497"/>
        <end position="518"/>
    </location>
</feature>
<feature type="transmembrane region" description="Helical" evidence="10">
    <location>
        <begin position="159"/>
        <end position="179"/>
    </location>
</feature>
<gene>
    <name evidence="11" type="ORF">TKK_005889</name>
</gene>
<organism evidence="11 12">
    <name type="scientific">Trichogramma kaykai</name>
    <dbReference type="NCBI Taxonomy" id="54128"/>
    <lineage>
        <taxon>Eukaryota</taxon>
        <taxon>Metazoa</taxon>
        <taxon>Ecdysozoa</taxon>
        <taxon>Arthropoda</taxon>
        <taxon>Hexapoda</taxon>
        <taxon>Insecta</taxon>
        <taxon>Pterygota</taxon>
        <taxon>Neoptera</taxon>
        <taxon>Endopterygota</taxon>
        <taxon>Hymenoptera</taxon>
        <taxon>Apocrita</taxon>
        <taxon>Proctotrupomorpha</taxon>
        <taxon>Chalcidoidea</taxon>
        <taxon>Trichogrammatidae</taxon>
        <taxon>Trichogramma</taxon>
    </lineage>
</organism>
<keyword evidence="5" id="KW-0552">Olfaction</keyword>
<evidence type="ECO:0000256" key="1">
    <source>
        <dbReference type="ARBA" id="ARBA00004651"/>
    </source>
</evidence>
<accession>A0ABD2X782</accession>
<keyword evidence="12" id="KW-1185">Reference proteome</keyword>
<keyword evidence="3" id="KW-0716">Sensory transduction</keyword>
<keyword evidence="4 10" id="KW-0812">Transmembrane</keyword>
<dbReference type="PANTHER" id="PTHR21137:SF35">
    <property type="entry name" value="ODORANT RECEPTOR 19A-RELATED"/>
    <property type="match status" value="1"/>
</dbReference>
<evidence type="ECO:0000256" key="8">
    <source>
        <dbReference type="ARBA" id="ARBA00023170"/>
    </source>
</evidence>
<dbReference type="Pfam" id="PF02949">
    <property type="entry name" value="7tm_6"/>
    <property type="match status" value="2"/>
</dbReference>
<evidence type="ECO:0008006" key="13">
    <source>
        <dbReference type="Google" id="ProtNLM"/>
    </source>
</evidence>
<evidence type="ECO:0000313" key="12">
    <source>
        <dbReference type="Proteomes" id="UP001627154"/>
    </source>
</evidence>
<feature type="transmembrane region" description="Helical" evidence="10">
    <location>
        <begin position="380"/>
        <end position="400"/>
    </location>
</feature>